<evidence type="ECO:0000259" key="2">
    <source>
        <dbReference type="Pfam" id="PF04471"/>
    </source>
</evidence>
<dbReference type="PANTHER" id="PTHR30015">
    <property type="entry name" value="MRR RESTRICTION SYSTEM PROTEIN"/>
    <property type="match status" value="1"/>
</dbReference>
<dbReference type="PANTHER" id="PTHR30015:SF7">
    <property type="entry name" value="TYPE IV METHYL-DIRECTED RESTRICTION ENZYME ECOKMRR"/>
    <property type="match status" value="1"/>
</dbReference>
<reference evidence="3 4" key="1">
    <citation type="submission" date="2017-05" db="EMBL/GenBank/DDBJ databases">
        <title>Lactobacillus johnsonii from commercial turkeys.</title>
        <authorList>
            <person name="Johnson T.J."/>
            <person name="Youmans B."/>
        </authorList>
    </citation>
    <scope>NUCLEOTIDE SEQUENCE [LARGE SCALE GENOMIC DNA]</scope>
    <source>
        <strain evidence="3 4">UMNLJ114</strain>
    </source>
</reference>
<dbReference type="GO" id="GO:0003677">
    <property type="term" value="F:DNA binding"/>
    <property type="evidence" value="ECO:0007669"/>
    <property type="project" value="InterPro"/>
</dbReference>
<dbReference type="SUPFAM" id="SSF52980">
    <property type="entry name" value="Restriction endonuclease-like"/>
    <property type="match status" value="1"/>
</dbReference>
<dbReference type="InterPro" id="IPR052906">
    <property type="entry name" value="Type_IV_Methyl-Rstrct_Enzyme"/>
</dbReference>
<evidence type="ECO:0000256" key="1">
    <source>
        <dbReference type="ARBA" id="ARBA00022801"/>
    </source>
</evidence>
<sequence length="302" mass="34740">MEYKRRDVQKAIILALRNLGGSASRNDIKKEIADSEIDGLNYDKVYFRKKTKKGSYSPFLFDFNFGLKNLQTVGYVEPLQRGQDVMLTDIGRSTDISNYPNDEQTQAITAYWDKKNALRYEKYKAKNKLKDQQQVDEIDSSSEQDTADDNWKSQLLDQIKEFSPAKFESFSRLLISKMGVKIDKYKGIKLSGDHGIDGFGYFRSDEFRTSRVAIQCKRYTTGLVGESEIRDFKGTMDSFNAEYGIFVTTSSYTDTAKNIATQGNRTVTLIDGQELCDLVEKYQLHITPVQTYTLDDYYFEKD</sequence>
<dbReference type="InterPro" id="IPR011856">
    <property type="entry name" value="tRNA_endonuc-like_dom_sf"/>
</dbReference>
<protein>
    <submittedName>
        <fullName evidence="3">Restriction endonuclease</fullName>
    </submittedName>
</protein>
<keyword evidence="3" id="KW-0255">Endonuclease</keyword>
<organism evidence="3 4">
    <name type="scientific">Lactobacillus johnsonii</name>
    <dbReference type="NCBI Taxonomy" id="33959"/>
    <lineage>
        <taxon>Bacteria</taxon>
        <taxon>Bacillati</taxon>
        <taxon>Bacillota</taxon>
        <taxon>Bacilli</taxon>
        <taxon>Lactobacillales</taxon>
        <taxon>Lactobacillaceae</taxon>
        <taxon>Lactobacillus</taxon>
    </lineage>
</organism>
<dbReference type="GO" id="GO:0015666">
    <property type="term" value="F:restriction endodeoxyribonuclease activity"/>
    <property type="evidence" value="ECO:0007669"/>
    <property type="project" value="TreeGrafter"/>
</dbReference>
<dbReference type="InterPro" id="IPR007560">
    <property type="entry name" value="Restrct_endonuc_IV_Mrr"/>
</dbReference>
<gene>
    <name evidence="3" type="ORF">A3Q24_05405</name>
</gene>
<dbReference type="Pfam" id="PF04471">
    <property type="entry name" value="Mrr_cat"/>
    <property type="match status" value="1"/>
</dbReference>
<proteinExistence type="predicted"/>
<comment type="caution">
    <text evidence="3">The sequence shown here is derived from an EMBL/GenBank/DDBJ whole genome shotgun (WGS) entry which is preliminary data.</text>
</comment>
<dbReference type="GO" id="GO:0009307">
    <property type="term" value="P:DNA restriction-modification system"/>
    <property type="evidence" value="ECO:0007669"/>
    <property type="project" value="InterPro"/>
</dbReference>
<dbReference type="InterPro" id="IPR011335">
    <property type="entry name" value="Restrct_endonuc-II-like"/>
</dbReference>
<feature type="domain" description="Restriction endonuclease type IV Mrr" evidence="2">
    <location>
        <begin position="159"/>
        <end position="278"/>
    </location>
</feature>
<dbReference type="Proteomes" id="UP000216008">
    <property type="component" value="Unassembled WGS sequence"/>
</dbReference>
<dbReference type="EMBL" id="NIBD01000028">
    <property type="protein sequence ID" value="PAB55119.1"/>
    <property type="molecule type" value="Genomic_DNA"/>
</dbReference>
<dbReference type="RefSeq" id="WP_087285039.1">
    <property type="nucleotide sequence ID" value="NZ_NFJY01000009.1"/>
</dbReference>
<accession>A0A267M685</accession>
<dbReference type="Gene3D" id="3.40.1350.10">
    <property type="match status" value="1"/>
</dbReference>
<dbReference type="AlphaFoldDB" id="A0A267M685"/>
<evidence type="ECO:0000313" key="4">
    <source>
        <dbReference type="Proteomes" id="UP000216008"/>
    </source>
</evidence>
<keyword evidence="1" id="KW-0378">Hydrolase</keyword>
<evidence type="ECO:0000313" key="3">
    <source>
        <dbReference type="EMBL" id="PAB55119.1"/>
    </source>
</evidence>
<keyword evidence="3" id="KW-0540">Nuclease</keyword>
<name>A0A267M685_LACJH</name>